<organism evidence="2 3">
    <name type="scientific">Xylaria arbuscula</name>
    <dbReference type="NCBI Taxonomy" id="114810"/>
    <lineage>
        <taxon>Eukaryota</taxon>
        <taxon>Fungi</taxon>
        <taxon>Dikarya</taxon>
        <taxon>Ascomycota</taxon>
        <taxon>Pezizomycotina</taxon>
        <taxon>Sordariomycetes</taxon>
        <taxon>Xylariomycetidae</taxon>
        <taxon>Xylariales</taxon>
        <taxon>Xylariaceae</taxon>
        <taxon>Xylaria</taxon>
    </lineage>
</organism>
<accession>A0A9W8TJY8</accession>
<name>A0A9W8TJY8_9PEZI</name>
<comment type="caution">
    <text evidence="2">The sequence shown here is derived from an EMBL/GenBank/DDBJ whole genome shotgun (WGS) entry which is preliminary data.</text>
</comment>
<evidence type="ECO:0000313" key="3">
    <source>
        <dbReference type="Proteomes" id="UP001148614"/>
    </source>
</evidence>
<protein>
    <submittedName>
        <fullName evidence="2">Uncharacterized protein</fullName>
    </submittedName>
</protein>
<gene>
    <name evidence="2" type="ORF">NPX13_g7894</name>
</gene>
<feature type="region of interest" description="Disordered" evidence="1">
    <location>
        <begin position="66"/>
        <end position="86"/>
    </location>
</feature>
<evidence type="ECO:0000313" key="2">
    <source>
        <dbReference type="EMBL" id="KAJ3564289.1"/>
    </source>
</evidence>
<feature type="region of interest" description="Disordered" evidence="1">
    <location>
        <begin position="1"/>
        <end position="47"/>
    </location>
</feature>
<evidence type="ECO:0000256" key="1">
    <source>
        <dbReference type="SAM" id="MobiDB-lite"/>
    </source>
</evidence>
<dbReference type="AlphaFoldDB" id="A0A9W8TJY8"/>
<dbReference type="EMBL" id="JANPWZ010001636">
    <property type="protein sequence ID" value="KAJ3564289.1"/>
    <property type="molecule type" value="Genomic_DNA"/>
</dbReference>
<sequence length="130" mass="13740">MSQSQDSQADQAKPNNTNGTNGADSTSTPDPNKQDAHHLPSAAATQAEMAQVCSDNSSLFVVNKICRGPGDETASNPNEPRDRQRAAADLHAKFTNSASAMQNMQTGGHIAILAQPSRRVRDLVSQAPQS</sequence>
<dbReference type="Proteomes" id="UP001148614">
    <property type="component" value="Unassembled WGS sequence"/>
</dbReference>
<keyword evidence="3" id="KW-1185">Reference proteome</keyword>
<feature type="compositionally biased region" description="Low complexity" evidence="1">
    <location>
        <begin position="1"/>
        <end position="12"/>
    </location>
</feature>
<proteinExistence type="predicted"/>
<feature type="compositionally biased region" description="Polar residues" evidence="1">
    <location>
        <begin position="13"/>
        <end position="31"/>
    </location>
</feature>
<reference evidence="2" key="1">
    <citation type="submission" date="2022-07" db="EMBL/GenBank/DDBJ databases">
        <title>Genome Sequence of Xylaria arbuscula.</title>
        <authorList>
            <person name="Buettner E."/>
        </authorList>
    </citation>
    <scope>NUCLEOTIDE SEQUENCE</scope>
    <source>
        <strain evidence="2">VT107</strain>
    </source>
</reference>